<dbReference type="STRING" id="1335616.WDC_0813"/>
<reference evidence="7 8" key="1">
    <citation type="submission" date="2013-08" db="EMBL/GenBank/DDBJ databases">
        <title>Lactobacillus wasatchii sp. WDC04, a late gas producing bacteria isolated from aged chedder cheese.</title>
        <authorList>
            <person name="Oberg C.J."/>
            <person name="Culumber M."/>
            <person name="McMahon D.J."/>
            <person name="Broadbent J.R."/>
            <person name="Oberg T.S."/>
            <person name="Ortaki F."/>
        </authorList>
    </citation>
    <scope>NUCLEOTIDE SEQUENCE [LARGE SCALE GENOMIC DNA]</scope>
    <source>
        <strain evidence="7 8">WDC04</strain>
    </source>
</reference>
<dbReference type="InterPro" id="IPR008927">
    <property type="entry name" value="6-PGluconate_DH-like_C_sf"/>
</dbReference>
<dbReference type="GO" id="GO:0008691">
    <property type="term" value="F:3-hydroxybutyryl-CoA dehydrogenase activity"/>
    <property type="evidence" value="ECO:0007669"/>
    <property type="project" value="UniProtKB-EC"/>
</dbReference>
<dbReference type="RefSeq" id="WP_044010510.1">
    <property type="nucleotide sequence ID" value="NZ_AWTT01000015.1"/>
</dbReference>
<dbReference type="OrthoDB" id="9815331at2"/>
<gene>
    <name evidence="7" type="ORF">WDC_0813</name>
</gene>
<evidence type="ECO:0000259" key="6">
    <source>
        <dbReference type="Pfam" id="PF02737"/>
    </source>
</evidence>
<evidence type="ECO:0000313" key="7">
    <source>
        <dbReference type="EMBL" id="KIS03576.1"/>
    </source>
</evidence>
<dbReference type="PANTHER" id="PTHR48075">
    <property type="entry name" value="3-HYDROXYACYL-COA DEHYDROGENASE FAMILY PROTEIN"/>
    <property type="match status" value="1"/>
</dbReference>
<protein>
    <submittedName>
        <fullName evidence="7">3-hydroxybutyryl-CoA dehydrogenase / 3-hydroxyacyl-CoA dehydrogenase</fullName>
        <ecNumber evidence="7">1.1.1.157</ecNumber>
    </submittedName>
</protein>
<feature type="site" description="Important for catalytic activity" evidence="4">
    <location>
        <position position="141"/>
    </location>
</feature>
<evidence type="ECO:0000259" key="5">
    <source>
        <dbReference type="Pfam" id="PF00725"/>
    </source>
</evidence>
<dbReference type="Pfam" id="PF02737">
    <property type="entry name" value="3HCDH_N"/>
    <property type="match status" value="1"/>
</dbReference>
<comment type="caution">
    <text evidence="7">The sequence shown here is derived from an EMBL/GenBank/DDBJ whole genome shotgun (WGS) entry which is preliminary data.</text>
</comment>
<dbReference type="Pfam" id="PF00725">
    <property type="entry name" value="3HCDH"/>
    <property type="match status" value="1"/>
</dbReference>
<dbReference type="PIRSF" id="PIRSF000105">
    <property type="entry name" value="HCDH"/>
    <property type="match status" value="1"/>
</dbReference>
<dbReference type="NCBIfam" id="NF006143">
    <property type="entry name" value="PRK08293.1"/>
    <property type="match status" value="1"/>
</dbReference>
<dbReference type="PANTHER" id="PTHR48075:SF5">
    <property type="entry name" value="3-HYDROXYBUTYRYL-COA DEHYDROGENASE"/>
    <property type="match status" value="1"/>
</dbReference>
<keyword evidence="8" id="KW-1185">Reference proteome</keyword>
<dbReference type="InterPro" id="IPR036291">
    <property type="entry name" value="NAD(P)-bd_dom_sf"/>
</dbReference>
<keyword evidence="3 7" id="KW-0560">Oxidoreductase</keyword>
<evidence type="ECO:0000256" key="3">
    <source>
        <dbReference type="ARBA" id="ARBA00023002"/>
    </source>
</evidence>
<dbReference type="SUPFAM" id="SSF51735">
    <property type="entry name" value="NAD(P)-binding Rossmann-fold domains"/>
    <property type="match status" value="1"/>
</dbReference>
<dbReference type="AlphaFoldDB" id="A0A0D1AA43"/>
<organism evidence="7 8">
    <name type="scientific">Paucilactobacillus wasatchensis</name>
    <dbReference type="NCBI Taxonomy" id="1335616"/>
    <lineage>
        <taxon>Bacteria</taxon>
        <taxon>Bacillati</taxon>
        <taxon>Bacillota</taxon>
        <taxon>Bacilli</taxon>
        <taxon>Lactobacillales</taxon>
        <taxon>Lactobacillaceae</taxon>
        <taxon>Paucilactobacillus</taxon>
    </lineage>
</organism>
<name>A0A0D1AA43_9LACO</name>
<dbReference type="Gene3D" id="3.40.50.720">
    <property type="entry name" value="NAD(P)-binding Rossmann-like Domain"/>
    <property type="match status" value="1"/>
</dbReference>
<dbReference type="GO" id="GO:0006631">
    <property type="term" value="P:fatty acid metabolic process"/>
    <property type="evidence" value="ECO:0007669"/>
    <property type="project" value="InterPro"/>
</dbReference>
<dbReference type="EC" id="1.1.1.157" evidence="7"/>
<dbReference type="Gene3D" id="1.10.1040.10">
    <property type="entry name" value="N-(1-d-carboxylethyl)-l-norvaline Dehydrogenase, domain 2"/>
    <property type="match status" value="1"/>
</dbReference>
<proteinExistence type="inferred from homology"/>
<comment type="similarity">
    <text evidence="2">Belongs to the 3-hydroxyacyl-CoA dehydrogenase family.</text>
</comment>
<dbReference type="InterPro" id="IPR013328">
    <property type="entry name" value="6PGD_dom2"/>
</dbReference>
<dbReference type="Proteomes" id="UP000032279">
    <property type="component" value="Unassembled WGS sequence"/>
</dbReference>
<evidence type="ECO:0000256" key="1">
    <source>
        <dbReference type="ARBA" id="ARBA00005086"/>
    </source>
</evidence>
<feature type="domain" description="3-hydroxyacyl-CoA dehydrogenase NAD binding" evidence="6">
    <location>
        <begin position="5"/>
        <end position="182"/>
    </location>
</feature>
<dbReference type="PATRIC" id="fig|1335616.4.peg.813"/>
<sequence>MDVNKVVILGGGVLGSQIAFQSAFSGIETVIYDISDKAISAAKEKIATLPPQYKRDLAVSDDRLAVAAAQLSLTTDLESAISHADVIIEAVPERLDIKKSSYASLQPYIGANTLVLTNSSTLLPSQINDFVPNKERFLAMHFANLIWLHNAAEIMWAPGTPQNTIDDAVNFAEQIQMAPFKISTEISGYVMNALFLPLINAALLLWADKDLDPIMIDQDWVVSMGVDRGPFGFVDIMGINTAINIETGFYENTKDERFKKVVAKLTKEYLEKGKMGVQSGEGFYKYPKPLYQQPEFRPTVK</sequence>
<evidence type="ECO:0000256" key="4">
    <source>
        <dbReference type="PIRSR" id="PIRSR000105-1"/>
    </source>
</evidence>
<feature type="domain" description="3-hydroxyacyl-CoA dehydrogenase C-terminal" evidence="5">
    <location>
        <begin position="188"/>
        <end position="286"/>
    </location>
</feature>
<dbReference type="GO" id="GO:0070403">
    <property type="term" value="F:NAD+ binding"/>
    <property type="evidence" value="ECO:0007669"/>
    <property type="project" value="InterPro"/>
</dbReference>
<dbReference type="SUPFAM" id="SSF48179">
    <property type="entry name" value="6-phosphogluconate dehydrogenase C-terminal domain-like"/>
    <property type="match status" value="1"/>
</dbReference>
<evidence type="ECO:0000313" key="8">
    <source>
        <dbReference type="Proteomes" id="UP000032279"/>
    </source>
</evidence>
<evidence type="ECO:0000256" key="2">
    <source>
        <dbReference type="ARBA" id="ARBA00009463"/>
    </source>
</evidence>
<dbReference type="InterPro" id="IPR006108">
    <property type="entry name" value="3HC_DH_C"/>
</dbReference>
<dbReference type="InterPro" id="IPR022694">
    <property type="entry name" value="3-OHacyl-CoA_DH"/>
</dbReference>
<dbReference type="EMBL" id="AWTT01000015">
    <property type="protein sequence ID" value="KIS03576.1"/>
    <property type="molecule type" value="Genomic_DNA"/>
</dbReference>
<accession>A0A0D1AA43</accession>
<comment type="pathway">
    <text evidence="1">Lipid metabolism; butanoate metabolism.</text>
</comment>
<dbReference type="InterPro" id="IPR006176">
    <property type="entry name" value="3-OHacyl-CoA_DH_NAD-bd"/>
</dbReference>